<feature type="region of interest" description="Disordered" evidence="1">
    <location>
        <begin position="302"/>
        <end position="431"/>
    </location>
</feature>
<dbReference type="PROSITE" id="PS50800">
    <property type="entry name" value="SAP"/>
    <property type="match status" value="1"/>
</dbReference>
<dbReference type="InterPro" id="IPR036397">
    <property type="entry name" value="RNaseH_sf"/>
</dbReference>
<dbReference type="GeneID" id="54290681"/>
<feature type="compositionally biased region" description="Basic and acidic residues" evidence="1">
    <location>
        <begin position="69"/>
        <end position="86"/>
    </location>
</feature>
<dbReference type="SUPFAM" id="SSF53098">
    <property type="entry name" value="Ribonuclease H-like"/>
    <property type="match status" value="1"/>
</dbReference>
<feature type="compositionally biased region" description="Basic and acidic residues" evidence="1">
    <location>
        <begin position="275"/>
        <end position="284"/>
    </location>
</feature>
<gene>
    <name evidence="3" type="ORF">BU24DRAFT_483507</name>
</gene>
<name>A0A6A5XLH9_9PLEO</name>
<keyword evidence="4" id="KW-1185">Reference proteome</keyword>
<dbReference type="PANTHER" id="PTHR28072">
    <property type="entry name" value="CRUCIFORM CUTTING ENDONUCLEASE 1, MITOCHONDRIAL-RELATED"/>
    <property type="match status" value="1"/>
</dbReference>
<organism evidence="3 4">
    <name type="scientific">Aaosphaeria arxii CBS 175.79</name>
    <dbReference type="NCBI Taxonomy" id="1450172"/>
    <lineage>
        <taxon>Eukaryota</taxon>
        <taxon>Fungi</taxon>
        <taxon>Dikarya</taxon>
        <taxon>Ascomycota</taxon>
        <taxon>Pezizomycotina</taxon>
        <taxon>Dothideomycetes</taxon>
        <taxon>Pleosporomycetidae</taxon>
        <taxon>Pleosporales</taxon>
        <taxon>Pleosporales incertae sedis</taxon>
        <taxon>Aaosphaeria</taxon>
    </lineage>
</organism>
<feature type="region of interest" description="Disordered" evidence="1">
    <location>
        <begin position="252"/>
        <end position="284"/>
    </location>
</feature>
<dbReference type="AlphaFoldDB" id="A0A6A5XLH9"/>
<dbReference type="InterPro" id="IPR015242">
    <property type="entry name" value="Ydc2_cat"/>
</dbReference>
<dbReference type="InterPro" id="IPR012337">
    <property type="entry name" value="RNaseH-like_sf"/>
</dbReference>
<feature type="compositionally biased region" description="Low complexity" evidence="1">
    <location>
        <begin position="49"/>
        <end position="66"/>
    </location>
</feature>
<evidence type="ECO:0000313" key="4">
    <source>
        <dbReference type="Proteomes" id="UP000799778"/>
    </source>
</evidence>
<dbReference type="GO" id="GO:0004520">
    <property type="term" value="F:DNA endonuclease activity"/>
    <property type="evidence" value="ECO:0007669"/>
    <property type="project" value="TreeGrafter"/>
</dbReference>
<evidence type="ECO:0000256" key="1">
    <source>
        <dbReference type="SAM" id="MobiDB-lite"/>
    </source>
</evidence>
<dbReference type="Proteomes" id="UP000799778">
    <property type="component" value="Unassembled WGS sequence"/>
</dbReference>
<dbReference type="GO" id="GO:0005739">
    <property type="term" value="C:mitochondrion"/>
    <property type="evidence" value="ECO:0007669"/>
    <property type="project" value="TreeGrafter"/>
</dbReference>
<dbReference type="EMBL" id="ML978071">
    <property type="protein sequence ID" value="KAF2013709.1"/>
    <property type="molecule type" value="Genomic_DNA"/>
</dbReference>
<dbReference type="OrthoDB" id="5552842at2759"/>
<dbReference type="InterPro" id="IPR039197">
    <property type="entry name" value="Mrs1/Cce1"/>
</dbReference>
<protein>
    <submittedName>
        <fullName evidence="3">Ribonuclease H-like protein</fullName>
    </submittedName>
</protein>
<dbReference type="GO" id="GO:0070336">
    <property type="term" value="F:flap-structured DNA binding"/>
    <property type="evidence" value="ECO:0007669"/>
    <property type="project" value="TreeGrafter"/>
</dbReference>
<accession>A0A6A5XLH9</accession>
<feature type="compositionally biased region" description="Low complexity" evidence="1">
    <location>
        <begin position="311"/>
        <end position="326"/>
    </location>
</feature>
<feature type="compositionally biased region" description="Basic residues" evidence="1">
    <location>
        <begin position="333"/>
        <end position="343"/>
    </location>
</feature>
<dbReference type="InterPro" id="IPR003034">
    <property type="entry name" value="SAP_dom"/>
</dbReference>
<sequence>MPPKKIPLTSPPPVTIATLRTVLTHIGAATSGTKPVLLSRLSKALRGAPPSFNASTCSSSSSSPSSKGTDCKSNARRDGSVKGKSEKSVRVLSIDMGIRNLAFCVADVEFPGRGTIASSPSTSGSSDKGEERGLDSVEMHIQAWRKLDVAREIGKTTNAGDLMAINGASDDIGMEEEEEERDVAAAYTPSTMARTAYTLLSRTLLPYNPDVILIERQRWRSGGGAAIQQWTVRVNTLEGMLWAILTALREESQVSRTSRTSTTHKADKSITPSHGDSDSERPPQQERNYEIHAIDPKRVAHFWLDSPPSSPSSSPTSSETTNSPSTRASGTTSRKKAEKKAKIARLQQFFFHSTNTDQSQPESPISTTTTQPLDLGLPSTNLAFAFSPPAHETKEALRPNVTPTSRGKGKKKKKKKGEKGADEKADGEEATSKAKLNKLDDVTDCFLQAAAWVCWEGNRAGVRRGVEGGGVEWLGRVLDGGGSSDGKVEVVAAKVKKGRGRKKVKEETDE</sequence>
<reference evidence="3" key="1">
    <citation type="journal article" date="2020" name="Stud. Mycol.">
        <title>101 Dothideomycetes genomes: a test case for predicting lifestyles and emergence of pathogens.</title>
        <authorList>
            <person name="Haridas S."/>
            <person name="Albert R."/>
            <person name="Binder M."/>
            <person name="Bloem J."/>
            <person name="Labutti K."/>
            <person name="Salamov A."/>
            <person name="Andreopoulos B."/>
            <person name="Baker S."/>
            <person name="Barry K."/>
            <person name="Bills G."/>
            <person name="Bluhm B."/>
            <person name="Cannon C."/>
            <person name="Castanera R."/>
            <person name="Culley D."/>
            <person name="Daum C."/>
            <person name="Ezra D."/>
            <person name="Gonzalez J."/>
            <person name="Henrissat B."/>
            <person name="Kuo A."/>
            <person name="Liang C."/>
            <person name="Lipzen A."/>
            <person name="Lutzoni F."/>
            <person name="Magnuson J."/>
            <person name="Mondo S."/>
            <person name="Nolan M."/>
            <person name="Ohm R."/>
            <person name="Pangilinan J."/>
            <person name="Park H.-J."/>
            <person name="Ramirez L."/>
            <person name="Alfaro M."/>
            <person name="Sun H."/>
            <person name="Tritt A."/>
            <person name="Yoshinaga Y."/>
            <person name="Zwiers L.-H."/>
            <person name="Turgeon B."/>
            <person name="Goodwin S."/>
            <person name="Spatafora J."/>
            <person name="Crous P."/>
            <person name="Grigoriev I."/>
        </authorList>
    </citation>
    <scope>NUCLEOTIDE SEQUENCE</scope>
    <source>
        <strain evidence="3">CBS 175.79</strain>
    </source>
</reference>
<dbReference type="GO" id="GO:0000403">
    <property type="term" value="F:Y-form DNA binding"/>
    <property type="evidence" value="ECO:0007669"/>
    <property type="project" value="TreeGrafter"/>
</dbReference>
<proteinExistence type="predicted"/>
<dbReference type="PANTHER" id="PTHR28072:SF1">
    <property type="entry name" value="CRUCIFORM CUTTING ENDONUCLEASE 1, MITOCHONDRIAL-RELATED"/>
    <property type="match status" value="1"/>
</dbReference>
<feature type="compositionally biased region" description="Basic residues" evidence="1">
    <location>
        <begin position="407"/>
        <end position="417"/>
    </location>
</feature>
<dbReference type="GO" id="GO:0000402">
    <property type="term" value="F:crossed form four-way junction DNA binding"/>
    <property type="evidence" value="ECO:0007669"/>
    <property type="project" value="TreeGrafter"/>
</dbReference>
<dbReference type="Pfam" id="PF09159">
    <property type="entry name" value="Ydc2-catalyt"/>
    <property type="match status" value="1"/>
</dbReference>
<dbReference type="RefSeq" id="XP_033382048.1">
    <property type="nucleotide sequence ID" value="XM_033533284.1"/>
</dbReference>
<evidence type="ECO:0000259" key="2">
    <source>
        <dbReference type="PROSITE" id="PS50800"/>
    </source>
</evidence>
<feature type="domain" description="SAP" evidence="2">
    <location>
        <begin position="11"/>
        <end position="45"/>
    </location>
</feature>
<dbReference type="Gene3D" id="3.30.420.10">
    <property type="entry name" value="Ribonuclease H-like superfamily/Ribonuclease H"/>
    <property type="match status" value="1"/>
</dbReference>
<feature type="compositionally biased region" description="Polar residues" evidence="1">
    <location>
        <begin position="350"/>
        <end position="382"/>
    </location>
</feature>
<evidence type="ECO:0000313" key="3">
    <source>
        <dbReference type="EMBL" id="KAF2013709.1"/>
    </source>
</evidence>
<feature type="region of interest" description="Disordered" evidence="1">
    <location>
        <begin position="49"/>
        <end position="86"/>
    </location>
</feature>